<proteinExistence type="predicted"/>
<comment type="caution">
    <text evidence="1">The sequence shown here is derived from an EMBL/GenBank/DDBJ whole genome shotgun (WGS) entry which is preliminary data.</text>
</comment>
<protein>
    <submittedName>
        <fullName evidence="1">Uncharacterized protein</fullName>
    </submittedName>
</protein>
<organism evidence="1 2">
    <name type="scientific">Tripterygium wilfordii</name>
    <name type="common">Thunder God vine</name>
    <dbReference type="NCBI Taxonomy" id="458696"/>
    <lineage>
        <taxon>Eukaryota</taxon>
        <taxon>Viridiplantae</taxon>
        <taxon>Streptophyta</taxon>
        <taxon>Embryophyta</taxon>
        <taxon>Tracheophyta</taxon>
        <taxon>Spermatophyta</taxon>
        <taxon>Magnoliopsida</taxon>
        <taxon>eudicotyledons</taxon>
        <taxon>Gunneridae</taxon>
        <taxon>Pentapetalae</taxon>
        <taxon>rosids</taxon>
        <taxon>fabids</taxon>
        <taxon>Celastrales</taxon>
        <taxon>Celastraceae</taxon>
        <taxon>Tripterygium</taxon>
    </lineage>
</organism>
<dbReference type="PANTHER" id="PTHR34196:SF4">
    <property type="entry name" value="OS06G0208200 PROTEIN"/>
    <property type="match status" value="1"/>
</dbReference>
<dbReference type="Proteomes" id="UP000593562">
    <property type="component" value="Unassembled WGS sequence"/>
</dbReference>
<gene>
    <name evidence="1" type="ORF">HS088_TW03G00395</name>
</gene>
<accession>A0A7J7DUT8</accession>
<dbReference type="InParanoid" id="A0A7J7DUT8"/>
<dbReference type="OrthoDB" id="1269099at2759"/>
<evidence type="ECO:0000313" key="1">
    <source>
        <dbReference type="EMBL" id="KAF5750063.1"/>
    </source>
</evidence>
<evidence type="ECO:0000313" key="2">
    <source>
        <dbReference type="Proteomes" id="UP000593562"/>
    </source>
</evidence>
<dbReference type="AlphaFoldDB" id="A0A7J7DUT8"/>
<name>A0A7J7DUT8_TRIWF</name>
<sequence>MSADVPCHDNQELSEALLTDETRELNRQRSGMDLYYHGVHFNIEFGPLEHPMEPPDEDRPVKCPMPSSSVINMDREMQEERRFGECFGKITELSAGVKMDGIVFETTEAPGRAVRKRQHKLTHGDHIITPLTRMPPLPPLPTQNFTVFQMLQQLDKFES</sequence>
<dbReference type="FunCoup" id="A0A7J7DUT8">
    <property type="interactions" value="3"/>
</dbReference>
<keyword evidence="2" id="KW-1185">Reference proteome</keyword>
<dbReference type="PANTHER" id="PTHR34196">
    <property type="entry name" value="OS02G0697700 PROTEIN"/>
    <property type="match status" value="1"/>
</dbReference>
<dbReference type="EMBL" id="JAAARO010000003">
    <property type="protein sequence ID" value="KAF5750063.1"/>
    <property type="molecule type" value="Genomic_DNA"/>
</dbReference>
<reference evidence="1 2" key="1">
    <citation type="journal article" date="2020" name="Nat. Commun.">
        <title>Genome of Tripterygium wilfordii and identification of cytochrome P450 involved in triptolide biosynthesis.</title>
        <authorList>
            <person name="Tu L."/>
            <person name="Su P."/>
            <person name="Zhang Z."/>
            <person name="Gao L."/>
            <person name="Wang J."/>
            <person name="Hu T."/>
            <person name="Zhou J."/>
            <person name="Zhang Y."/>
            <person name="Zhao Y."/>
            <person name="Liu Y."/>
            <person name="Song Y."/>
            <person name="Tong Y."/>
            <person name="Lu Y."/>
            <person name="Yang J."/>
            <person name="Xu C."/>
            <person name="Jia M."/>
            <person name="Peters R.J."/>
            <person name="Huang L."/>
            <person name="Gao W."/>
        </authorList>
    </citation>
    <scope>NUCLEOTIDE SEQUENCE [LARGE SCALE GENOMIC DNA]</scope>
    <source>
        <strain evidence="2">cv. XIE 37</strain>
        <tissue evidence="1">Leaf</tissue>
    </source>
</reference>